<dbReference type="Proteomes" id="UP000507470">
    <property type="component" value="Unassembled WGS sequence"/>
</dbReference>
<protein>
    <submittedName>
        <fullName evidence="2">Uncharacterized protein</fullName>
    </submittedName>
</protein>
<feature type="transmembrane region" description="Helical" evidence="1">
    <location>
        <begin position="129"/>
        <end position="146"/>
    </location>
</feature>
<keyword evidence="1" id="KW-0472">Membrane</keyword>
<name>A0A6J8DAF2_MYTCO</name>
<dbReference type="AlphaFoldDB" id="A0A6J8DAF2"/>
<keyword evidence="1" id="KW-1133">Transmembrane helix</keyword>
<reference evidence="2 3" key="1">
    <citation type="submission" date="2020-06" db="EMBL/GenBank/DDBJ databases">
        <authorList>
            <person name="Li R."/>
            <person name="Bekaert M."/>
        </authorList>
    </citation>
    <scope>NUCLEOTIDE SEQUENCE [LARGE SCALE GENOMIC DNA]</scope>
    <source>
        <strain evidence="3">wild</strain>
    </source>
</reference>
<dbReference type="EMBL" id="CACVKT020006917">
    <property type="protein sequence ID" value="CAC5404104.1"/>
    <property type="molecule type" value="Genomic_DNA"/>
</dbReference>
<accession>A0A6J8DAF2</accession>
<sequence length="259" mass="30125">MQYITAFSLAWFYFQKCFRGINGIYLKYNKVIQRILQTDNKEILVKVADLESKDQTNTIFLVKHAESYTKFFVDGHGKPYMTTSGVILLLDKYDNFYIDKTFFESACQIEHPSCPGPLHEMFLKSFRRFLSVLMFLIFVTLVVLAFGETYSISISNQLLATIAGGFVPWILMKSDFFFKNPFEPDYDHLSDNISFLSGFKGKIKNHRKTWRICEMECEKKPTALSENLKPCKCIRTNKKKSIYCDIFEIDKKVSVISVT</sequence>
<gene>
    <name evidence="2" type="ORF">MCOR_37928</name>
</gene>
<keyword evidence="3" id="KW-1185">Reference proteome</keyword>
<evidence type="ECO:0000256" key="1">
    <source>
        <dbReference type="SAM" id="Phobius"/>
    </source>
</evidence>
<evidence type="ECO:0000313" key="3">
    <source>
        <dbReference type="Proteomes" id="UP000507470"/>
    </source>
</evidence>
<keyword evidence="1" id="KW-0812">Transmembrane</keyword>
<evidence type="ECO:0000313" key="2">
    <source>
        <dbReference type="EMBL" id="CAC5404104.1"/>
    </source>
</evidence>
<proteinExistence type="predicted"/>
<organism evidence="2 3">
    <name type="scientific">Mytilus coruscus</name>
    <name type="common">Sea mussel</name>
    <dbReference type="NCBI Taxonomy" id="42192"/>
    <lineage>
        <taxon>Eukaryota</taxon>
        <taxon>Metazoa</taxon>
        <taxon>Spiralia</taxon>
        <taxon>Lophotrochozoa</taxon>
        <taxon>Mollusca</taxon>
        <taxon>Bivalvia</taxon>
        <taxon>Autobranchia</taxon>
        <taxon>Pteriomorphia</taxon>
        <taxon>Mytilida</taxon>
        <taxon>Mytiloidea</taxon>
        <taxon>Mytilidae</taxon>
        <taxon>Mytilinae</taxon>
        <taxon>Mytilus</taxon>
    </lineage>
</organism>
<feature type="transmembrane region" description="Helical" evidence="1">
    <location>
        <begin position="152"/>
        <end position="171"/>
    </location>
</feature>
<dbReference type="OrthoDB" id="10413075at2759"/>